<organism evidence="2 3">
    <name type="scientific">Zhongshania marina</name>
    <dbReference type="NCBI Taxonomy" id="2304603"/>
    <lineage>
        <taxon>Bacteria</taxon>
        <taxon>Pseudomonadati</taxon>
        <taxon>Pseudomonadota</taxon>
        <taxon>Gammaproteobacteria</taxon>
        <taxon>Cellvibrionales</taxon>
        <taxon>Spongiibacteraceae</taxon>
        <taxon>Zhongshania</taxon>
    </lineage>
</organism>
<comment type="caution">
    <text evidence="2">The sequence shown here is derived from an EMBL/GenBank/DDBJ whole genome shotgun (WGS) entry which is preliminary data.</text>
</comment>
<reference evidence="2 3" key="1">
    <citation type="submission" date="2018-10" db="EMBL/GenBank/DDBJ databases">
        <title>Draft genome sequence of Zhongshania sp. DSW25-10.</title>
        <authorList>
            <person name="Oh J."/>
        </authorList>
    </citation>
    <scope>NUCLEOTIDE SEQUENCE [LARGE SCALE GENOMIC DNA]</scope>
    <source>
        <strain evidence="2 3">DSW25-10</strain>
    </source>
</reference>
<dbReference type="PANTHER" id="PTHR22893">
    <property type="entry name" value="NADH OXIDOREDUCTASE-RELATED"/>
    <property type="match status" value="1"/>
</dbReference>
<dbReference type="CDD" id="cd04747">
    <property type="entry name" value="OYE_like_5_FMN"/>
    <property type="match status" value="1"/>
</dbReference>
<dbReference type="InterPro" id="IPR001155">
    <property type="entry name" value="OxRdtase_FMN_N"/>
</dbReference>
<dbReference type="Gene3D" id="3.20.20.70">
    <property type="entry name" value="Aldolase class I"/>
    <property type="match status" value="1"/>
</dbReference>
<dbReference type="PANTHER" id="PTHR22893:SF55">
    <property type="entry name" value="OXIDOREDUCTASE-RELATED"/>
    <property type="match status" value="1"/>
</dbReference>
<evidence type="ECO:0000313" key="3">
    <source>
        <dbReference type="Proteomes" id="UP000274695"/>
    </source>
</evidence>
<keyword evidence="3" id="KW-1185">Reference proteome</keyword>
<sequence>MSKLSSIFQPFSLGELDIPNRIVMAPMTRGFSPNGVPSDGVADYYRRRAEHNVGLIVTEGVGIDHPAAIGDSGLGDSNQPVLHGEGALNAWRNIVEEVHAVGGLIAPQLWHQGPLRVNGTGLYPEAISCRPSGIWGPTNGSTPFGAGLMEQVSAPTRPMSEEDIADTISAFERSAANAKHIGFDAIAIHGAHSYLIDAFIWEGTNKRSDRWGGSLQNRLRYGVEVIKAIRAVSGNLPIIYRFSQWKQSDFDAKIAASPAELEEILGTFADAGIDMFDASTRRYKTPAFPDFDTSLSLAGWAKKLSGKPSIAVGGIGLNKDIYTSFATGDSATSDNINDVNERISKGEFDFACLGRALIADPEWVTKVGRNVPCQSFSMEQLGSLY</sequence>
<proteinExistence type="predicted"/>
<accession>A0ABX9W5K4</accession>
<dbReference type="EMBL" id="RHGB01000006">
    <property type="protein sequence ID" value="RNL65619.1"/>
    <property type="molecule type" value="Genomic_DNA"/>
</dbReference>
<dbReference type="SUPFAM" id="SSF51395">
    <property type="entry name" value="FMN-linked oxidoreductases"/>
    <property type="match status" value="1"/>
</dbReference>
<evidence type="ECO:0000313" key="2">
    <source>
        <dbReference type="EMBL" id="RNL65619.1"/>
    </source>
</evidence>
<dbReference type="RefSeq" id="WP_123182060.1">
    <property type="nucleotide sequence ID" value="NZ_RHGB01000006.1"/>
</dbReference>
<dbReference type="Pfam" id="PF00724">
    <property type="entry name" value="Oxidored_FMN"/>
    <property type="match status" value="1"/>
</dbReference>
<evidence type="ECO:0000259" key="1">
    <source>
        <dbReference type="Pfam" id="PF00724"/>
    </source>
</evidence>
<gene>
    <name evidence="2" type="ORF">D0911_07110</name>
</gene>
<dbReference type="InterPro" id="IPR045247">
    <property type="entry name" value="Oye-like"/>
</dbReference>
<name>A0ABX9W5K4_9GAMM</name>
<protein>
    <submittedName>
        <fullName evidence="2">12-oxophytodienoate reductase</fullName>
    </submittedName>
</protein>
<dbReference type="Proteomes" id="UP000274695">
    <property type="component" value="Unassembled WGS sequence"/>
</dbReference>
<feature type="domain" description="NADH:flavin oxidoreductase/NADH oxidase N-terminal" evidence="1">
    <location>
        <begin position="7"/>
        <end position="372"/>
    </location>
</feature>
<dbReference type="InterPro" id="IPR013785">
    <property type="entry name" value="Aldolase_TIM"/>
</dbReference>